<dbReference type="RefSeq" id="WP_159368496.1">
    <property type="nucleotide sequence ID" value="NZ_WMEO01000001.1"/>
</dbReference>
<evidence type="ECO:0000313" key="3">
    <source>
        <dbReference type="Proteomes" id="UP000460194"/>
    </source>
</evidence>
<dbReference type="PANTHER" id="PTHR42695">
    <property type="entry name" value="GLUTAMINE AMIDOTRANSFERASE YLR126C-RELATED"/>
    <property type="match status" value="1"/>
</dbReference>
<evidence type="ECO:0000313" key="2">
    <source>
        <dbReference type="EMBL" id="MYL15337.1"/>
    </source>
</evidence>
<dbReference type="PANTHER" id="PTHR42695:SF5">
    <property type="entry name" value="GLUTAMINE AMIDOTRANSFERASE YLR126C-RELATED"/>
    <property type="match status" value="1"/>
</dbReference>
<dbReference type="InterPro" id="IPR017926">
    <property type="entry name" value="GATASE"/>
</dbReference>
<dbReference type="InterPro" id="IPR029062">
    <property type="entry name" value="Class_I_gatase-like"/>
</dbReference>
<dbReference type="CDD" id="cd01741">
    <property type="entry name" value="GATase1_1"/>
    <property type="match status" value="1"/>
</dbReference>
<dbReference type="EMBL" id="WMEO01000001">
    <property type="protein sequence ID" value="MYL15337.1"/>
    <property type="molecule type" value="Genomic_DNA"/>
</dbReference>
<evidence type="ECO:0000259" key="1">
    <source>
        <dbReference type="Pfam" id="PF00117"/>
    </source>
</evidence>
<dbReference type="PROSITE" id="PS51273">
    <property type="entry name" value="GATASE_TYPE_1"/>
    <property type="match status" value="1"/>
</dbReference>
<name>A0A6B1I817_9EURY</name>
<sequence>MSVTFAVIDASVGETPAESNLRRELDGEVVVYKASEGEFPPSVSASEWRFDGVVISGSQTSAYDDRDWIHELTEWIRRVHRADVPTLGICWGHQFLAQALGGRVVDMAEYELGYERIVRLGDDPLFEGLPERFTSFETHSDRVAELPPGAATLARNGHGVQAFRIGSSYGIQFHPEYDRETAVWVTEGKDLPDDRKRSVLDGITDESVEAARTSKRVFGNFRRLVENHQPVRRSGPVPPRAR</sequence>
<accession>A0A6B1I817</accession>
<organism evidence="2 3">
    <name type="scientific">Halorubrum distributum</name>
    <dbReference type="NCBI Taxonomy" id="29283"/>
    <lineage>
        <taxon>Archaea</taxon>
        <taxon>Methanobacteriati</taxon>
        <taxon>Methanobacteriota</taxon>
        <taxon>Stenosarchaea group</taxon>
        <taxon>Halobacteria</taxon>
        <taxon>Halobacteriales</taxon>
        <taxon>Haloferacaceae</taxon>
        <taxon>Halorubrum</taxon>
        <taxon>Halorubrum distributum group</taxon>
    </lineage>
</organism>
<dbReference type="Proteomes" id="UP000460194">
    <property type="component" value="Unassembled WGS sequence"/>
</dbReference>
<dbReference type="InterPro" id="IPR044992">
    <property type="entry name" value="ChyE-like"/>
</dbReference>
<dbReference type="SUPFAM" id="SSF52317">
    <property type="entry name" value="Class I glutamine amidotransferase-like"/>
    <property type="match status" value="1"/>
</dbReference>
<comment type="caution">
    <text evidence="2">The sequence shown here is derived from an EMBL/GenBank/DDBJ whole genome shotgun (WGS) entry which is preliminary data.</text>
</comment>
<protein>
    <recommendedName>
        <fullName evidence="1">Glutamine amidotransferase domain-containing protein</fullName>
    </recommendedName>
</protein>
<dbReference type="Gene3D" id="3.40.50.880">
    <property type="match status" value="1"/>
</dbReference>
<dbReference type="AlphaFoldDB" id="A0A6B1I817"/>
<gene>
    <name evidence="2" type="ORF">GLW36_01555</name>
</gene>
<dbReference type="Pfam" id="PF00117">
    <property type="entry name" value="GATase"/>
    <property type="match status" value="1"/>
</dbReference>
<proteinExistence type="predicted"/>
<reference evidence="2 3" key="1">
    <citation type="submission" date="2019-11" db="EMBL/GenBank/DDBJ databases">
        <title>Genome sequences of 17 halophilic strains isolated from different environments.</title>
        <authorList>
            <person name="Furrow R.E."/>
        </authorList>
    </citation>
    <scope>NUCLEOTIDE SEQUENCE [LARGE SCALE GENOMIC DNA]</scope>
    <source>
        <strain evidence="2 3">22517_05_Cabo</strain>
    </source>
</reference>
<dbReference type="GO" id="GO:0005829">
    <property type="term" value="C:cytosol"/>
    <property type="evidence" value="ECO:0007669"/>
    <property type="project" value="TreeGrafter"/>
</dbReference>
<feature type="domain" description="Glutamine amidotransferase" evidence="1">
    <location>
        <begin position="42"/>
        <end position="178"/>
    </location>
</feature>